<evidence type="ECO:0000256" key="3">
    <source>
        <dbReference type="ARBA" id="ARBA00022692"/>
    </source>
</evidence>
<comment type="subcellular location">
    <subcellularLocation>
        <location evidence="1">Cell membrane</location>
        <topology evidence="1">Multi-pass membrane protein</topology>
    </subcellularLocation>
</comment>
<dbReference type="Gene3D" id="1.20.1070.10">
    <property type="entry name" value="Rhodopsin 7-helix transmembrane proteins"/>
    <property type="match status" value="1"/>
</dbReference>
<evidence type="ECO:0000313" key="11">
    <source>
        <dbReference type="EMBL" id="KOF98760.1"/>
    </source>
</evidence>
<evidence type="ECO:0000256" key="8">
    <source>
        <dbReference type="ARBA" id="ARBA00023224"/>
    </source>
</evidence>
<keyword evidence="2" id="KW-1003">Cell membrane</keyword>
<evidence type="ECO:0000256" key="6">
    <source>
        <dbReference type="ARBA" id="ARBA00023136"/>
    </source>
</evidence>
<name>A0A0L8ICK4_OCTBM</name>
<dbReference type="GO" id="GO:0008528">
    <property type="term" value="F:G protein-coupled peptide receptor activity"/>
    <property type="evidence" value="ECO:0007669"/>
    <property type="project" value="InterPro"/>
</dbReference>
<dbReference type="GO" id="GO:0005886">
    <property type="term" value="C:plasma membrane"/>
    <property type="evidence" value="ECO:0007669"/>
    <property type="project" value="UniProtKB-SubCell"/>
</dbReference>
<protein>
    <recommendedName>
        <fullName evidence="10">G-protein coupled receptors family 1 profile domain-containing protein</fullName>
    </recommendedName>
</protein>
<dbReference type="PROSITE" id="PS50262">
    <property type="entry name" value="G_PROTEIN_RECEP_F1_2"/>
    <property type="match status" value="1"/>
</dbReference>
<evidence type="ECO:0000256" key="1">
    <source>
        <dbReference type="ARBA" id="ARBA00004651"/>
    </source>
</evidence>
<keyword evidence="3 9" id="KW-0812">Transmembrane</keyword>
<reference evidence="11" key="1">
    <citation type="submission" date="2015-07" db="EMBL/GenBank/DDBJ databases">
        <title>MeaNS - Measles Nucleotide Surveillance Program.</title>
        <authorList>
            <person name="Tran T."/>
            <person name="Druce J."/>
        </authorList>
    </citation>
    <scope>NUCLEOTIDE SEQUENCE</scope>
    <source>
        <strain evidence="11">UCB-OBI-ISO-001</strain>
        <tissue evidence="11">Gonad</tissue>
    </source>
</reference>
<keyword evidence="5" id="KW-0297">G-protein coupled receptor</keyword>
<feature type="transmembrane region" description="Helical" evidence="9">
    <location>
        <begin position="49"/>
        <end position="70"/>
    </location>
</feature>
<feature type="transmembrane region" description="Helical" evidence="9">
    <location>
        <begin position="202"/>
        <end position="223"/>
    </location>
</feature>
<evidence type="ECO:0000259" key="10">
    <source>
        <dbReference type="PROSITE" id="PS50262"/>
    </source>
</evidence>
<dbReference type="GO" id="GO:0007218">
    <property type="term" value="P:neuropeptide signaling pathway"/>
    <property type="evidence" value="ECO:0007669"/>
    <property type="project" value="TreeGrafter"/>
</dbReference>
<evidence type="ECO:0000256" key="4">
    <source>
        <dbReference type="ARBA" id="ARBA00022989"/>
    </source>
</evidence>
<gene>
    <name evidence="11" type="ORF">OCBIM_22023141mg</name>
</gene>
<evidence type="ECO:0000256" key="2">
    <source>
        <dbReference type="ARBA" id="ARBA00022475"/>
    </source>
</evidence>
<organism evidence="11">
    <name type="scientific">Octopus bimaculoides</name>
    <name type="common">California two-spotted octopus</name>
    <dbReference type="NCBI Taxonomy" id="37653"/>
    <lineage>
        <taxon>Eukaryota</taxon>
        <taxon>Metazoa</taxon>
        <taxon>Spiralia</taxon>
        <taxon>Lophotrochozoa</taxon>
        <taxon>Mollusca</taxon>
        <taxon>Cephalopoda</taxon>
        <taxon>Coleoidea</taxon>
        <taxon>Octopodiformes</taxon>
        <taxon>Octopoda</taxon>
        <taxon>Incirrata</taxon>
        <taxon>Octopodidae</taxon>
        <taxon>Octopus</taxon>
    </lineage>
</organism>
<dbReference type="EMBL" id="KQ416081">
    <property type="protein sequence ID" value="KOF98760.1"/>
    <property type="molecule type" value="Genomic_DNA"/>
</dbReference>
<dbReference type="AlphaFoldDB" id="A0A0L8ICK4"/>
<keyword evidence="4 9" id="KW-1133">Transmembrane helix</keyword>
<keyword evidence="6 9" id="KW-0472">Membrane</keyword>
<dbReference type="Pfam" id="PF10324">
    <property type="entry name" value="7TM_GPCR_Srw"/>
    <property type="match status" value="1"/>
</dbReference>
<evidence type="ECO:0000256" key="9">
    <source>
        <dbReference type="SAM" id="Phobius"/>
    </source>
</evidence>
<feature type="transmembrane region" description="Helical" evidence="9">
    <location>
        <begin position="91"/>
        <end position="113"/>
    </location>
</feature>
<accession>A0A0L8ICK4</accession>
<proteinExistence type="predicted"/>
<evidence type="ECO:0000256" key="7">
    <source>
        <dbReference type="ARBA" id="ARBA00023170"/>
    </source>
</evidence>
<feature type="transmembrane region" description="Helical" evidence="9">
    <location>
        <begin position="168"/>
        <end position="190"/>
    </location>
</feature>
<feature type="transmembrane region" description="Helical" evidence="9">
    <location>
        <begin position="7"/>
        <end position="29"/>
    </location>
</feature>
<sequence>MRQTKIVPYLHCLALVDFIAISIYLPKLIWLSTNFQYNRSYAGIFNSKLYVGFTFCIYMYSSWITVIISVERLLAIFSPFSRFNSSGSYKPYIVLLCLLVCVTVMYTMLTEFLNNKVYALCIVHFIYAFIPAMILFISSILMLHKLLHRPYLGQNFQRNSSEKKKSTVYVVIAINSLFLLTTFPTSIYYVVMSLLNNMNTVLYLFLDMLACINNVFNFMMYVVGSKSFRDNLKQMFCKVTAVNRNVVYSLQNSTT</sequence>
<keyword evidence="7" id="KW-0675">Receptor</keyword>
<dbReference type="InterPro" id="IPR017452">
    <property type="entry name" value="GPCR_Rhodpsn_7TM"/>
</dbReference>
<feature type="transmembrane region" description="Helical" evidence="9">
    <location>
        <begin position="125"/>
        <end position="147"/>
    </location>
</feature>
<feature type="domain" description="G-protein coupled receptors family 1 profile" evidence="10">
    <location>
        <begin position="1"/>
        <end position="221"/>
    </location>
</feature>
<dbReference type="SUPFAM" id="SSF81321">
    <property type="entry name" value="Family A G protein-coupled receptor-like"/>
    <property type="match status" value="1"/>
</dbReference>
<dbReference type="InterPro" id="IPR019427">
    <property type="entry name" value="7TM_GPCR_serpentine_rcpt_Srw"/>
</dbReference>
<dbReference type="PANTHER" id="PTHR24230">
    <property type="entry name" value="G-PROTEIN COUPLED RECEPTOR"/>
    <property type="match status" value="1"/>
</dbReference>
<keyword evidence="8" id="KW-0807">Transducer</keyword>
<evidence type="ECO:0000256" key="5">
    <source>
        <dbReference type="ARBA" id="ARBA00023040"/>
    </source>
</evidence>